<organism evidence="1 2">
    <name type="scientific">Bradyrhizobium sediminis</name>
    <dbReference type="NCBI Taxonomy" id="2840469"/>
    <lineage>
        <taxon>Bacteria</taxon>
        <taxon>Pseudomonadati</taxon>
        <taxon>Pseudomonadota</taxon>
        <taxon>Alphaproteobacteria</taxon>
        <taxon>Hyphomicrobiales</taxon>
        <taxon>Nitrobacteraceae</taxon>
        <taxon>Bradyrhizobium</taxon>
    </lineage>
</organism>
<protein>
    <submittedName>
        <fullName evidence="1">Uncharacterized protein</fullName>
    </submittedName>
</protein>
<dbReference type="EMBL" id="CP076135">
    <property type="protein sequence ID" value="QWG20191.1"/>
    <property type="molecule type" value="Genomic_DNA"/>
</dbReference>
<dbReference type="AlphaFoldDB" id="A0A975RUT8"/>
<name>A0A975RUT8_9BRAD</name>
<proteinExistence type="predicted"/>
<accession>A0A975RUT8</accession>
<evidence type="ECO:0000313" key="1">
    <source>
        <dbReference type="EMBL" id="QWG20191.1"/>
    </source>
</evidence>
<evidence type="ECO:0000313" key="2">
    <source>
        <dbReference type="Proteomes" id="UP000680805"/>
    </source>
</evidence>
<dbReference type="KEGG" id="bsei:KMZ68_10335"/>
<dbReference type="Proteomes" id="UP000680805">
    <property type="component" value="Chromosome"/>
</dbReference>
<reference evidence="1" key="1">
    <citation type="submission" date="2021-06" db="EMBL/GenBank/DDBJ databases">
        <title>Bradyrhizobium sp. S2-11-2 Genome sequencing.</title>
        <authorList>
            <person name="Jin L."/>
        </authorList>
    </citation>
    <scope>NUCLEOTIDE SEQUENCE</scope>
    <source>
        <strain evidence="1">S2-11-2</strain>
    </source>
</reference>
<sequence>MLTIGRRVISSHINRKTRRCPERTVRRRRVSLQKRDCGVESVRLVASTALPAPDATIAARPPTLVSERMISRLYILVSTSRPAFIR</sequence>
<gene>
    <name evidence="1" type="ORF">KMZ68_10335</name>
</gene>